<organism evidence="3 4">
    <name type="scientific">Penicillium malachiteum</name>
    <dbReference type="NCBI Taxonomy" id="1324776"/>
    <lineage>
        <taxon>Eukaryota</taxon>
        <taxon>Fungi</taxon>
        <taxon>Dikarya</taxon>
        <taxon>Ascomycota</taxon>
        <taxon>Pezizomycotina</taxon>
        <taxon>Eurotiomycetes</taxon>
        <taxon>Eurotiomycetidae</taxon>
        <taxon>Eurotiales</taxon>
        <taxon>Aspergillaceae</taxon>
        <taxon>Penicillium</taxon>
    </lineage>
</organism>
<gene>
    <name evidence="3" type="ORF">N7493_008867</name>
</gene>
<dbReference type="PANTHER" id="PTHR36183">
    <property type="entry name" value="BETA-GLUCURONIDASE"/>
    <property type="match status" value="1"/>
</dbReference>
<dbReference type="AlphaFoldDB" id="A0AAD6MT12"/>
<keyword evidence="4" id="KW-1185">Reference proteome</keyword>
<dbReference type="InterPro" id="IPR013780">
    <property type="entry name" value="Glyco_hydro_b"/>
</dbReference>
<dbReference type="InterPro" id="IPR052974">
    <property type="entry name" value="GH79_Enzymes"/>
</dbReference>
<evidence type="ECO:0000259" key="2">
    <source>
        <dbReference type="Pfam" id="PF16862"/>
    </source>
</evidence>
<feature type="signal peptide" evidence="1">
    <location>
        <begin position="1"/>
        <end position="17"/>
    </location>
</feature>
<dbReference type="SUPFAM" id="SSF51445">
    <property type="entry name" value="(Trans)glycosidases"/>
    <property type="match status" value="1"/>
</dbReference>
<evidence type="ECO:0000256" key="1">
    <source>
        <dbReference type="SAM" id="SignalP"/>
    </source>
</evidence>
<dbReference type="Gene3D" id="3.20.20.80">
    <property type="entry name" value="Glycosidases"/>
    <property type="match status" value="1"/>
</dbReference>
<comment type="caution">
    <text evidence="3">The sequence shown here is derived from an EMBL/GenBank/DDBJ whole genome shotgun (WGS) entry which is preliminary data.</text>
</comment>
<proteinExistence type="predicted"/>
<name>A0AAD6MT12_9EURO</name>
<protein>
    <submittedName>
        <fullName evidence="3">Beta-glucuronidase</fullName>
    </submittedName>
</protein>
<dbReference type="Proteomes" id="UP001215712">
    <property type="component" value="Unassembled WGS sequence"/>
</dbReference>
<reference evidence="3" key="2">
    <citation type="submission" date="2023-01" db="EMBL/GenBank/DDBJ databases">
        <authorList>
            <person name="Petersen C."/>
        </authorList>
    </citation>
    <scope>NUCLEOTIDE SEQUENCE</scope>
    <source>
        <strain evidence="3">IBT 17514</strain>
    </source>
</reference>
<sequence length="474" mass="50320">MILGLISLSLYLSSAYGLSFEIPATPPSNASKTLAEAPVGVSFEFFAYPAYFTDVASTETCLENLKDLTGVWPPMRIGGTTQDRATYDASLTEPVSYTVASATDAPETLTFGPSFMEMAADYSGSVTLGLNRRLDNIANTISAAEEAVSVMGNLYAIELGNEPEFYVDTDPIADGETWTAADDYASQVLWQEEVCGNLSSTDIISAGVYFGTSPETIQGLTAVEGDANVYVKDYCSHNYPQSASTADLETLMGHSDITTEIEPFAAEVAAAVAMGKEHVFGETNSATGGGGGISPTFGAGLWILDYVMQSLLMGTKALYFHQGTIGDCQYCWWGRYDMGSPYFGAYFATMALAGADQIAELDDQTTSFAAYAIYKDNTPTKALLYNSEYYASGTRTYQVFTLSGLSGSTVTAKRLTAAYATSRVDEGESPTVAGQKFENGTCTLTGEATVETVTVSSGSAQFSVGASEALLVYL</sequence>
<accession>A0AAD6MT12</accession>
<dbReference type="Gene3D" id="2.60.40.1180">
    <property type="entry name" value="Golgi alpha-mannosidase II"/>
    <property type="match status" value="1"/>
</dbReference>
<reference evidence="3" key="1">
    <citation type="journal article" date="2023" name="IMA Fungus">
        <title>Comparative genomic study of the Penicillium genus elucidates a diverse pangenome and 15 lateral gene transfer events.</title>
        <authorList>
            <person name="Petersen C."/>
            <person name="Sorensen T."/>
            <person name="Nielsen M.R."/>
            <person name="Sondergaard T.E."/>
            <person name="Sorensen J.L."/>
            <person name="Fitzpatrick D.A."/>
            <person name="Frisvad J.C."/>
            <person name="Nielsen K.L."/>
        </authorList>
    </citation>
    <scope>NUCLEOTIDE SEQUENCE</scope>
    <source>
        <strain evidence="3">IBT 17514</strain>
    </source>
</reference>
<keyword evidence="1" id="KW-0732">Signal</keyword>
<dbReference type="InterPro" id="IPR017853">
    <property type="entry name" value="GH"/>
</dbReference>
<dbReference type="EMBL" id="JAQJAN010000013">
    <property type="protein sequence ID" value="KAJ5712399.1"/>
    <property type="molecule type" value="Genomic_DNA"/>
</dbReference>
<dbReference type="Pfam" id="PF16862">
    <property type="entry name" value="Glyco_hydro_79C"/>
    <property type="match status" value="1"/>
</dbReference>
<dbReference type="InterPro" id="IPR031728">
    <property type="entry name" value="GlcAase_C"/>
</dbReference>
<evidence type="ECO:0000313" key="4">
    <source>
        <dbReference type="Proteomes" id="UP001215712"/>
    </source>
</evidence>
<feature type="domain" description="Beta-glucuronidase C-terminal" evidence="2">
    <location>
        <begin position="370"/>
        <end position="471"/>
    </location>
</feature>
<evidence type="ECO:0000313" key="3">
    <source>
        <dbReference type="EMBL" id="KAJ5712399.1"/>
    </source>
</evidence>
<feature type="chain" id="PRO_5041931122" evidence="1">
    <location>
        <begin position="18"/>
        <end position="474"/>
    </location>
</feature>
<dbReference type="PANTHER" id="PTHR36183:SF2">
    <property type="entry name" value="BETA-GLUCURONIDASE C-TERMINAL DOMAIN-CONTAINING PROTEIN"/>
    <property type="match status" value="1"/>
</dbReference>